<dbReference type="EMBL" id="KN832870">
    <property type="protein sequence ID" value="KIN08332.1"/>
    <property type="molecule type" value="Genomic_DNA"/>
</dbReference>
<accession>A0A0C3I1L9</accession>
<feature type="non-terminal residue" evidence="1">
    <location>
        <position position="1"/>
    </location>
</feature>
<reference evidence="2" key="2">
    <citation type="submission" date="2015-01" db="EMBL/GenBank/DDBJ databases">
        <title>Evolutionary Origins and Diversification of the Mycorrhizal Mutualists.</title>
        <authorList>
            <consortium name="DOE Joint Genome Institute"/>
            <consortium name="Mycorrhizal Genomics Consortium"/>
            <person name="Kohler A."/>
            <person name="Kuo A."/>
            <person name="Nagy L.G."/>
            <person name="Floudas D."/>
            <person name="Copeland A."/>
            <person name="Barry K.W."/>
            <person name="Cichocki N."/>
            <person name="Veneault-Fourrey C."/>
            <person name="LaButti K."/>
            <person name="Lindquist E.A."/>
            <person name="Lipzen A."/>
            <person name="Lundell T."/>
            <person name="Morin E."/>
            <person name="Murat C."/>
            <person name="Riley R."/>
            <person name="Ohm R."/>
            <person name="Sun H."/>
            <person name="Tunlid A."/>
            <person name="Henrissat B."/>
            <person name="Grigoriev I.V."/>
            <person name="Hibbett D.S."/>
            <person name="Martin F."/>
        </authorList>
    </citation>
    <scope>NUCLEOTIDE SEQUENCE [LARGE SCALE GENOMIC DNA]</scope>
    <source>
        <strain evidence="2">Zn</strain>
    </source>
</reference>
<dbReference type="AlphaFoldDB" id="A0A0C3I1L9"/>
<name>A0A0C3I1L9_OIDMZ</name>
<reference evidence="1 2" key="1">
    <citation type="submission" date="2014-04" db="EMBL/GenBank/DDBJ databases">
        <authorList>
            <consortium name="DOE Joint Genome Institute"/>
            <person name="Kuo A."/>
            <person name="Martino E."/>
            <person name="Perotto S."/>
            <person name="Kohler A."/>
            <person name="Nagy L.G."/>
            <person name="Floudas D."/>
            <person name="Copeland A."/>
            <person name="Barry K.W."/>
            <person name="Cichocki N."/>
            <person name="Veneault-Fourrey C."/>
            <person name="LaButti K."/>
            <person name="Lindquist E.A."/>
            <person name="Lipzen A."/>
            <person name="Lundell T."/>
            <person name="Morin E."/>
            <person name="Murat C."/>
            <person name="Sun H."/>
            <person name="Tunlid A."/>
            <person name="Henrissat B."/>
            <person name="Grigoriev I.V."/>
            <person name="Hibbett D.S."/>
            <person name="Martin F."/>
            <person name="Nordberg H.P."/>
            <person name="Cantor M.N."/>
            <person name="Hua S.X."/>
        </authorList>
    </citation>
    <scope>NUCLEOTIDE SEQUENCE [LARGE SCALE GENOMIC DNA]</scope>
    <source>
        <strain evidence="1 2">Zn</strain>
    </source>
</reference>
<evidence type="ECO:0000313" key="1">
    <source>
        <dbReference type="EMBL" id="KIN08332.1"/>
    </source>
</evidence>
<protein>
    <submittedName>
        <fullName evidence="1">Uncharacterized protein</fullName>
    </submittedName>
</protein>
<proteinExistence type="predicted"/>
<sequence length="93" mass="9956">PAVCCCISVLPGFLRTTTPALRNRFGKYSRLKLAWVIAARIVERGLPHAFRNPAGRSSLGPGAFQAPHLSLSSISSVVTAFSIGNRCWVEASS</sequence>
<evidence type="ECO:0000313" key="2">
    <source>
        <dbReference type="Proteomes" id="UP000054321"/>
    </source>
</evidence>
<gene>
    <name evidence="1" type="ORF">OIDMADRAFT_111383</name>
</gene>
<dbReference type="InParanoid" id="A0A0C3I1L9"/>
<organism evidence="1 2">
    <name type="scientific">Oidiodendron maius (strain Zn)</name>
    <dbReference type="NCBI Taxonomy" id="913774"/>
    <lineage>
        <taxon>Eukaryota</taxon>
        <taxon>Fungi</taxon>
        <taxon>Dikarya</taxon>
        <taxon>Ascomycota</taxon>
        <taxon>Pezizomycotina</taxon>
        <taxon>Leotiomycetes</taxon>
        <taxon>Leotiomycetes incertae sedis</taxon>
        <taxon>Myxotrichaceae</taxon>
        <taxon>Oidiodendron</taxon>
    </lineage>
</organism>
<dbReference type="Proteomes" id="UP000054321">
    <property type="component" value="Unassembled WGS sequence"/>
</dbReference>
<dbReference type="HOGENOM" id="CLU_2405388_0_0_1"/>
<keyword evidence="2" id="KW-1185">Reference proteome</keyword>